<name>A0A1M5EWF7_9ACTN</name>
<protein>
    <recommendedName>
        <fullName evidence="1">ESAT-6-like protein</fullName>
    </recommendedName>
</protein>
<dbReference type="InterPro" id="IPR010310">
    <property type="entry name" value="T7SS_ESAT-6-like"/>
</dbReference>
<dbReference type="NCBIfam" id="TIGR03930">
    <property type="entry name" value="WXG100_ESAT6"/>
    <property type="match status" value="1"/>
</dbReference>
<gene>
    <name evidence="2" type="ORF">SAMN05443575_1028</name>
</gene>
<evidence type="ECO:0000313" key="3">
    <source>
        <dbReference type="Proteomes" id="UP000186132"/>
    </source>
</evidence>
<organism evidence="2 3">
    <name type="scientific">Jatrophihabitans endophyticus</name>
    <dbReference type="NCBI Taxonomy" id="1206085"/>
    <lineage>
        <taxon>Bacteria</taxon>
        <taxon>Bacillati</taxon>
        <taxon>Actinomycetota</taxon>
        <taxon>Actinomycetes</taxon>
        <taxon>Jatrophihabitantales</taxon>
        <taxon>Jatrophihabitantaceae</taxon>
        <taxon>Jatrophihabitans</taxon>
    </lineage>
</organism>
<dbReference type="SUPFAM" id="SSF140453">
    <property type="entry name" value="EsxAB dimer-like"/>
    <property type="match status" value="1"/>
</dbReference>
<accession>A0A1M5EWF7</accession>
<reference evidence="2 3" key="1">
    <citation type="submission" date="2016-11" db="EMBL/GenBank/DDBJ databases">
        <authorList>
            <person name="Jaros S."/>
            <person name="Januszkiewicz K."/>
            <person name="Wedrychowicz H."/>
        </authorList>
    </citation>
    <scope>NUCLEOTIDE SEQUENCE [LARGE SCALE GENOMIC DNA]</scope>
    <source>
        <strain evidence="2 3">DSM 45627</strain>
    </source>
</reference>
<dbReference type="AlphaFoldDB" id="A0A1M5EWF7"/>
<comment type="similarity">
    <text evidence="1">Belongs to the WXG100 family.</text>
</comment>
<dbReference type="STRING" id="1206085.SAMN05443575_1028"/>
<sequence>MPSLKVTPTQLVGLGGTAHRVAGDVRGQHHQLRTQLTPLFGAEWSGVAAAQFATLYENFDQHARGLADALDGIGALLQRAGGTYADAEAHIAASFR</sequence>
<dbReference type="Gene3D" id="1.10.287.1060">
    <property type="entry name" value="ESAT-6-like"/>
    <property type="match status" value="1"/>
</dbReference>
<keyword evidence="3" id="KW-1185">Reference proteome</keyword>
<dbReference type="RefSeq" id="WP_073386575.1">
    <property type="nucleotide sequence ID" value="NZ_FQVU01000001.1"/>
</dbReference>
<evidence type="ECO:0000256" key="1">
    <source>
        <dbReference type="RuleBase" id="RU362001"/>
    </source>
</evidence>
<dbReference type="Pfam" id="PF06013">
    <property type="entry name" value="WXG100"/>
    <property type="match status" value="1"/>
</dbReference>
<dbReference type="Proteomes" id="UP000186132">
    <property type="component" value="Unassembled WGS sequence"/>
</dbReference>
<proteinExistence type="inferred from homology"/>
<dbReference type="InterPro" id="IPR036689">
    <property type="entry name" value="ESAT-6-like_sf"/>
</dbReference>
<dbReference type="OrthoDB" id="3387628at2"/>
<evidence type="ECO:0000313" key="2">
    <source>
        <dbReference type="EMBL" id="SHF83573.1"/>
    </source>
</evidence>
<dbReference type="EMBL" id="FQVU01000001">
    <property type="protein sequence ID" value="SHF83573.1"/>
    <property type="molecule type" value="Genomic_DNA"/>
</dbReference>